<sequence length="209" mass="24686">MFEIFLFINPIGIYCYDIERRIQRTIDELDIEVSYHLVPIANVHIVQDDMIRRKRNAQKLCQFSFYTLITNKALEYYHAIRFTNGNKKARDFLLELQNQLNENTIDHNYSDLFSTAINNLKINPKSIQSLKNSNYIKESIKQDQELAAKWDVKKTPTTVIFNENDASQTGMLVENMITHEELINLFMPENEAYQPKQFNEMFTGHLRLI</sequence>
<evidence type="ECO:0000313" key="1">
    <source>
        <dbReference type="EMBL" id="KRL91566.1"/>
    </source>
</evidence>
<accession>A0A0R1UE33</accession>
<reference evidence="1 2" key="1">
    <citation type="journal article" date="2015" name="Genome Announc.">
        <title>Expanding the biotechnology potential of lactobacilli through comparative genomics of 213 strains and associated genera.</title>
        <authorList>
            <person name="Sun Z."/>
            <person name="Harris H.M."/>
            <person name="McCann A."/>
            <person name="Guo C."/>
            <person name="Argimon S."/>
            <person name="Zhang W."/>
            <person name="Yang X."/>
            <person name="Jeffery I.B."/>
            <person name="Cooney J.C."/>
            <person name="Kagawa T.F."/>
            <person name="Liu W."/>
            <person name="Song Y."/>
            <person name="Salvetti E."/>
            <person name="Wrobel A."/>
            <person name="Rasinkangas P."/>
            <person name="Parkhill J."/>
            <person name="Rea M.C."/>
            <person name="O'Sullivan O."/>
            <person name="Ritari J."/>
            <person name="Douillard F.P."/>
            <person name="Paul Ross R."/>
            <person name="Yang R."/>
            <person name="Briner A.E."/>
            <person name="Felis G.E."/>
            <person name="de Vos W.M."/>
            <person name="Barrangou R."/>
            <person name="Klaenhammer T.R."/>
            <person name="Caufield P.W."/>
            <person name="Cui Y."/>
            <person name="Zhang H."/>
            <person name="O'Toole P.W."/>
        </authorList>
    </citation>
    <scope>NUCLEOTIDE SEQUENCE [LARGE SCALE GENOMIC DNA]</scope>
    <source>
        <strain evidence="1 2">DSM 16043</strain>
    </source>
</reference>
<dbReference type="AlphaFoldDB" id="A0A0R1UE33"/>
<keyword evidence="2" id="KW-1185">Reference proteome</keyword>
<organism evidence="1 2">
    <name type="scientific">Lactobacillus kalixensis DSM 16043</name>
    <dbReference type="NCBI Taxonomy" id="1423763"/>
    <lineage>
        <taxon>Bacteria</taxon>
        <taxon>Bacillati</taxon>
        <taxon>Bacillota</taxon>
        <taxon>Bacilli</taxon>
        <taxon>Lactobacillales</taxon>
        <taxon>Lactobacillaceae</taxon>
        <taxon>Lactobacillus</taxon>
    </lineage>
</organism>
<dbReference type="OrthoDB" id="2156137at2"/>
<comment type="caution">
    <text evidence="1">The sequence shown here is derived from an EMBL/GenBank/DDBJ whole genome shotgun (WGS) entry which is preliminary data.</text>
</comment>
<name>A0A0R1UE33_9LACO</name>
<dbReference type="RefSeq" id="WP_057797096.1">
    <property type="nucleotide sequence ID" value="NZ_AZFM01000001.1"/>
</dbReference>
<protein>
    <recommendedName>
        <fullName evidence="3">Dithiol-disulfide isomerase</fullName>
    </recommendedName>
</protein>
<dbReference type="PATRIC" id="fig|1423763.3.peg.114"/>
<dbReference type="EMBL" id="AZFM01000001">
    <property type="protein sequence ID" value="KRL91566.1"/>
    <property type="molecule type" value="Genomic_DNA"/>
</dbReference>
<dbReference type="Pfam" id="PF13743">
    <property type="entry name" value="Thioredoxin_5"/>
    <property type="match status" value="1"/>
</dbReference>
<dbReference type="InterPro" id="IPR036249">
    <property type="entry name" value="Thioredoxin-like_sf"/>
</dbReference>
<dbReference type="Proteomes" id="UP000051036">
    <property type="component" value="Unassembled WGS sequence"/>
</dbReference>
<gene>
    <name evidence="1" type="ORF">FC46_GL000115</name>
</gene>
<dbReference type="Gene3D" id="3.40.30.10">
    <property type="entry name" value="Glutaredoxin"/>
    <property type="match status" value="1"/>
</dbReference>
<evidence type="ECO:0008006" key="3">
    <source>
        <dbReference type="Google" id="ProtNLM"/>
    </source>
</evidence>
<dbReference type="STRING" id="1423763.FC46_GL000115"/>
<proteinExistence type="predicted"/>
<evidence type="ECO:0000313" key="2">
    <source>
        <dbReference type="Proteomes" id="UP000051036"/>
    </source>
</evidence>
<dbReference type="SUPFAM" id="SSF52833">
    <property type="entry name" value="Thioredoxin-like"/>
    <property type="match status" value="1"/>
</dbReference>